<evidence type="ECO:0000256" key="1">
    <source>
        <dbReference type="SAM" id="MobiDB-lite"/>
    </source>
</evidence>
<gene>
    <name evidence="3" type="ORF">PODANS_1_13110</name>
</gene>
<name>B2ALX2_PODAN</name>
<protein>
    <submittedName>
        <fullName evidence="3">Podospora anserina S mat+ genomic DNA chromosome 1, supercontig 3</fullName>
    </submittedName>
</protein>
<dbReference type="AlphaFoldDB" id="B2ALX2"/>
<dbReference type="PANTHER" id="PTHR33112">
    <property type="entry name" value="DOMAIN PROTEIN, PUTATIVE-RELATED"/>
    <property type="match status" value="1"/>
</dbReference>
<keyword evidence="5" id="KW-1185">Reference proteome</keyword>
<organism evidence="3">
    <name type="scientific">Podospora anserina (strain S / ATCC MYA-4624 / DSM 980 / FGSC 10383)</name>
    <name type="common">Pleurage anserina</name>
    <dbReference type="NCBI Taxonomy" id="515849"/>
    <lineage>
        <taxon>Eukaryota</taxon>
        <taxon>Fungi</taxon>
        <taxon>Dikarya</taxon>
        <taxon>Ascomycota</taxon>
        <taxon>Pezizomycotina</taxon>
        <taxon>Sordariomycetes</taxon>
        <taxon>Sordariomycetidae</taxon>
        <taxon>Sordariales</taxon>
        <taxon>Podosporaceae</taxon>
        <taxon>Podospora</taxon>
        <taxon>Podospora anserina</taxon>
    </lineage>
</organism>
<dbReference type="VEuPathDB" id="FungiDB:PODANS_1_13110"/>
<feature type="region of interest" description="Disordered" evidence="1">
    <location>
        <begin position="369"/>
        <end position="389"/>
    </location>
</feature>
<dbReference type="EMBL" id="FO904936">
    <property type="protein sequence ID" value="CDP23769.1"/>
    <property type="molecule type" value="Genomic_DNA"/>
</dbReference>
<dbReference type="RefSeq" id="XP_001905013.1">
    <property type="nucleotide sequence ID" value="XM_001904978.1"/>
</dbReference>
<dbReference type="STRING" id="515849.B2ALX2"/>
<dbReference type="EMBL" id="CU633867">
    <property type="protein sequence ID" value="CAP64920.1"/>
    <property type="molecule type" value="Genomic_DNA"/>
</dbReference>
<reference evidence="4" key="4">
    <citation type="submission" date="2015-04" db="EMBL/GenBank/DDBJ databases">
        <title>Maintaining two mating types: Structure of the mating type locus and its role in heterokaryosis in Podospora anserina.</title>
        <authorList>
            <person name="Grognet P."/>
            <person name="Bidard F."/>
            <person name="Kuchly C."/>
            <person name="Chan Ho Tong L."/>
            <person name="Coppin E."/>
            <person name="Ait Benkhali J."/>
            <person name="Couloux A."/>
            <person name="Wincker P."/>
            <person name="Debuchy R."/>
            <person name="Silar P."/>
        </authorList>
    </citation>
    <scope>NUCLEOTIDE SEQUENCE</scope>
</reference>
<dbReference type="OrthoDB" id="47007at2759"/>
<reference evidence="3 5" key="1">
    <citation type="journal article" date="2008" name="Genome Biol.">
        <title>The genome sequence of the model ascomycete fungus Podospora anserina.</title>
        <authorList>
            <person name="Espagne E."/>
            <person name="Lespinet O."/>
            <person name="Malagnac F."/>
            <person name="Da Silva C."/>
            <person name="Jaillon O."/>
            <person name="Porcel B.M."/>
            <person name="Couloux A."/>
            <person name="Aury J.-M."/>
            <person name="Segurens B."/>
            <person name="Poulain J."/>
            <person name="Anthouard V."/>
            <person name="Grossetete S."/>
            <person name="Khalili H."/>
            <person name="Coppin E."/>
            <person name="Dequard-Chablat M."/>
            <person name="Picard M."/>
            <person name="Contamine V."/>
            <person name="Arnaise S."/>
            <person name="Bourdais A."/>
            <person name="Berteaux-Lecellier V."/>
            <person name="Gautheret D."/>
            <person name="de Vries R.P."/>
            <person name="Battaglia E."/>
            <person name="Coutinho P.M."/>
            <person name="Danchin E.G.J."/>
            <person name="Henrissat B."/>
            <person name="El Khoury R."/>
            <person name="Sainsard-Chanet A."/>
            <person name="Boivin A."/>
            <person name="Pinan-Lucarre B."/>
            <person name="Sellem C.H."/>
            <person name="Debuchy R."/>
            <person name="Wincker P."/>
            <person name="Weissenbach J."/>
            <person name="Silar P."/>
        </authorList>
    </citation>
    <scope>NUCLEOTIDE SEQUENCE [LARGE SCALE GENOMIC DNA]</scope>
    <source>
        <strain evidence="5">S / ATCC MYA-4624 / DSM 980 / FGSC 10383</strain>
        <strain evidence="3">S mat+</strain>
    </source>
</reference>
<dbReference type="Pfam" id="PF06985">
    <property type="entry name" value="HET"/>
    <property type="match status" value="1"/>
</dbReference>
<evidence type="ECO:0000313" key="3">
    <source>
        <dbReference type="EMBL" id="CAP64920.1"/>
    </source>
</evidence>
<dbReference type="eggNOG" id="ENOG502SN86">
    <property type="taxonomic scope" value="Eukaryota"/>
</dbReference>
<reference evidence="3" key="2">
    <citation type="submission" date="2008-07" db="EMBL/GenBank/DDBJ databases">
        <authorList>
            <person name="Genoscope - CEA"/>
        </authorList>
    </citation>
    <scope>NUCLEOTIDE SEQUENCE</scope>
    <source>
        <strain evidence="3">S mat+</strain>
    </source>
</reference>
<dbReference type="PANTHER" id="PTHR33112:SF8">
    <property type="entry name" value="HETEROKARYON INCOMPATIBILITY DOMAIN-CONTAINING PROTEIN"/>
    <property type="match status" value="1"/>
</dbReference>
<feature type="domain" description="Heterokaryon incompatibility" evidence="2">
    <location>
        <begin position="265"/>
        <end position="430"/>
    </location>
</feature>
<evidence type="ECO:0000259" key="2">
    <source>
        <dbReference type="Pfam" id="PF06985"/>
    </source>
</evidence>
<evidence type="ECO:0000313" key="4">
    <source>
        <dbReference type="EMBL" id="CDP23769.1"/>
    </source>
</evidence>
<feature type="compositionally biased region" description="Pro residues" evidence="1">
    <location>
        <begin position="373"/>
        <end position="382"/>
    </location>
</feature>
<sequence>MSDDLCTLCLSLSTTIHEAFTDEAEATPLSPLWHKTLGEVHTSSFTCRFCTIVIKGWSQSRVVQVERATLEADYDAEHPPADLHRPIHEIPAYRNEAEFEISLEKLPRYLDDGRRLTNRWAVVCNCNVKSSTSFDVHPSLRAHLNLARLDGEGDTEAADRDAVCAPQELRIGQATLEAEPGAETGQDINVVPLVSASPLSKQSLTLAKTWLNKCVDEHGRTCQPLDKPVRWMPSRLIEVFPGGDRIYLQEKKSIDSDGHDQDDRFVALSHCWGAGGAPFMTTRKTLALHTHEGIEISKLPQTFRDAVILMASLGLRYVWIDSLCILQDDPEDWAREAAQMADIYRYAHLVIIGANSPGDTLGFLSSREAPDVVPLPPPPPTSPSSSRTTTNIKLCLQLDDRDWTYSWKSTENTDHLRNEPLSSRAWCLQERFLSLRALQYGTRQAFWECNTIRANEDGEVVGQNILSMQRNHVSRLAKTANVKKTVFSNGTWRPADREVSGGCRYNWVDWYWVVQDFTARDITKATDRFPAVAGLARELVRIRSKNDHEAMREMPGEYMAGLWKSGVLEGLFWCRAGPERLLEPTKEHVAPSWSWASVMGQVQFPVYEWYEKRAAWKSNVLDFEPLAEYVSHSLELRDHDPFGRLAGGTLTMRGPLLPVTKIKARQEKEPPLNDAYGLAPSRSEITDGVYRLQTERNGCIWVEGGTDFPSSDSQIDTDGLAAMLLIRVPHVLDHGFVDYRFGLLLKRLDDGCYQRVGFIDGAIMKETGLPFFKSFEVVGYPRPYEEGDMDPPPRSSTLDFTMDDVRRDRRARRHNDLALDPLRLEKKEVTIC</sequence>
<dbReference type="InterPro" id="IPR010730">
    <property type="entry name" value="HET"/>
</dbReference>
<reference evidence="5" key="3">
    <citation type="journal article" date="2014" name="Genetics">
        <title>Maintaining two mating types: Structure of the mating type locus and its role in heterokaryosis in Podospora anserina.</title>
        <authorList>
            <person name="Grognet P."/>
            <person name="Bidard F."/>
            <person name="Kuchly C."/>
            <person name="Tong L.C.H."/>
            <person name="Coppin E."/>
            <person name="Benkhali J.A."/>
            <person name="Couloux A."/>
            <person name="Wincker P."/>
            <person name="Debuchy R."/>
            <person name="Silar P."/>
        </authorList>
    </citation>
    <scope>GENOME REANNOTATION</scope>
    <source>
        <strain evidence="5">S / ATCC MYA-4624 / DSM 980 / FGSC 10383</strain>
    </source>
</reference>
<evidence type="ECO:0000313" key="5">
    <source>
        <dbReference type="Proteomes" id="UP000001197"/>
    </source>
</evidence>
<dbReference type="GeneID" id="6189227"/>
<proteinExistence type="predicted"/>
<accession>B2ALX2</accession>
<dbReference type="Proteomes" id="UP000001197">
    <property type="component" value="Chromosome 1"/>
</dbReference>
<dbReference type="HOGENOM" id="CLU_002639_3_2_1"/>
<dbReference type="KEGG" id="pan:PODANSg2035"/>